<dbReference type="RefSeq" id="WP_087143543.1">
    <property type="nucleotide sequence ID" value="NZ_FUKI01000108.1"/>
</dbReference>
<evidence type="ECO:0000313" key="2">
    <source>
        <dbReference type="EMBL" id="SJM92785.1"/>
    </source>
</evidence>
<keyword evidence="1" id="KW-1133">Transmembrane helix</keyword>
<dbReference type="OrthoDB" id="2604018at2"/>
<dbReference type="AlphaFoldDB" id="A0A1R4H972"/>
<name>A0A1R4H972_9GAMM</name>
<proteinExistence type="predicted"/>
<evidence type="ECO:0000256" key="1">
    <source>
        <dbReference type="SAM" id="Phobius"/>
    </source>
</evidence>
<keyword evidence="1" id="KW-0472">Membrane</keyword>
<gene>
    <name evidence="2" type="ORF">CRENPOLYSF1_330059</name>
</gene>
<dbReference type="Proteomes" id="UP000195667">
    <property type="component" value="Unassembled WGS sequence"/>
</dbReference>
<accession>A0A1R4H972</accession>
<evidence type="ECO:0000313" key="3">
    <source>
        <dbReference type="Proteomes" id="UP000195667"/>
    </source>
</evidence>
<keyword evidence="1" id="KW-0812">Transmembrane</keyword>
<feature type="transmembrane region" description="Helical" evidence="1">
    <location>
        <begin position="21"/>
        <end position="46"/>
    </location>
</feature>
<sequence>MKTNTSNTKKWDTLEQDGIPIYSGPIVAAALSVLLGLLTLVVTHHISRLTKGLDQMIHSYGYWIPGSTGTGPDGSIGSYSGKETLALLVWGVLWPLLHYLWRKQDFSLSALIPLVIWALIFLMLGLFHPLIDPVVLFIAGFFGYAVP</sequence>
<protein>
    <submittedName>
        <fullName evidence="2">Uncharacterized protein</fullName>
    </submittedName>
</protein>
<organism evidence="2 3">
    <name type="scientific">Crenothrix polyspora</name>
    <dbReference type="NCBI Taxonomy" id="360316"/>
    <lineage>
        <taxon>Bacteria</taxon>
        <taxon>Pseudomonadati</taxon>
        <taxon>Pseudomonadota</taxon>
        <taxon>Gammaproteobacteria</taxon>
        <taxon>Methylococcales</taxon>
        <taxon>Crenotrichaceae</taxon>
        <taxon>Crenothrix</taxon>
    </lineage>
</organism>
<reference evidence="3" key="1">
    <citation type="submission" date="2017-02" db="EMBL/GenBank/DDBJ databases">
        <authorList>
            <person name="Daims H."/>
        </authorList>
    </citation>
    <scope>NUCLEOTIDE SEQUENCE [LARGE SCALE GENOMIC DNA]</scope>
</reference>
<keyword evidence="3" id="KW-1185">Reference proteome</keyword>
<feature type="transmembrane region" description="Helical" evidence="1">
    <location>
        <begin position="108"/>
        <end position="127"/>
    </location>
</feature>
<feature type="transmembrane region" description="Helical" evidence="1">
    <location>
        <begin position="84"/>
        <end position="101"/>
    </location>
</feature>
<dbReference type="EMBL" id="FUKI01000108">
    <property type="protein sequence ID" value="SJM92785.1"/>
    <property type="molecule type" value="Genomic_DNA"/>
</dbReference>